<comment type="similarity">
    <text evidence="10">Belongs to the adenylate kinase family. AK6 subfamily.</text>
</comment>
<comment type="subunit">
    <text evidence="10">Interacts with small ribosomal subunit protein uS11. Not a structural component of 43S pre-ribosomes, but transiently interacts with them by binding to uS11.</text>
</comment>
<dbReference type="EMBL" id="WIUZ02000005">
    <property type="protein sequence ID" value="KAF9787262.1"/>
    <property type="molecule type" value="Genomic_DNA"/>
</dbReference>
<comment type="function">
    <text evidence="10">Broad-specificity nucleoside monophosphate (NMP) kinase that catalyzes the reversible transfer of the terminal phosphate group between nucleoside triphosphates and monophosphates. Has also ATPase activity. Involved in the late cytoplasmic maturation steps of the 40S ribosomal particles, specifically 18S rRNA maturation. While NMP activity is not required for ribosome maturation, ATPase activity is. Associates transiently with small ribosomal subunit protein uS11. ATP hydrolysis breaks the interaction with uS11. May temporarily remove uS11 from the ribosome to enable a conformational change of the ribosomal RNA that is needed for the final maturation step of the small ribosomal subunit. Its NMP activity may have a role in nuclear energy homeostasis.</text>
</comment>
<comment type="catalytic activity">
    <reaction evidence="10">
        <text>ATP + H2O = ADP + phosphate + H(+)</text>
        <dbReference type="Rhea" id="RHEA:13065"/>
        <dbReference type="ChEBI" id="CHEBI:15377"/>
        <dbReference type="ChEBI" id="CHEBI:15378"/>
        <dbReference type="ChEBI" id="CHEBI:30616"/>
        <dbReference type="ChEBI" id="CHEBI:43474"/>
        <dbReference type="ChEBI" id="CHEBI:456216"/>
    </reaction>
</comment>
<comment type="subcellular location">
    <subcellularLocation>
        <location evidence="10">Cytoplasm</location>
    </subcellularLocation>
    <subcellularLocation>
        <location evidence="10">Nucleus</location>
    </subcellularLocation>
</comment>
<feature type="binding site" evidence="10">
    <location>
        <position position="18"/>
    </location>
    <ligand>
        <name>ATP</name>
        <dbReference type="ChEBI" id="CHEBI:30616"/>
    </ligand>
</feature>
<dbReference type="PANTHER" id="PTHR12595">
    <property type="entry name" value="POS9-ACTIVATING FACTOR FAP7-RELATED"/>
    <property type="match status" value="1"/>
</dbReference>
<dbReference type="Proteomes" id="UP000736335">
    <property type="component" value="Unassembled WGS sequence"/>
</dbReference>
<reference evidence="11" key="1">
    <citation type="journal article" date="2020" name="Nat. Commun.">
        <title>Large-scale genome sequencing of mycorrhizal fungi provides insights into the early evolution of symbiotic traits.</title>
        <authorList>
            <person name="Miyauchi S."/>
            <person name="Kiss E."/>
            <person name="Kuo A."/>
            <person name="Drula E."/>
            <person name="Kohler A."/>
            <person name="Sanchez-Garcia M."/>
            <person name="Morin E."/>
            <person name="Andreopoulos B."/>
            <person name="Barry K.W."/>
            <person name="Bonito G."/>
            <person name="Buee M."/>
            <person name="Carver A."/>
            <person name="Chen C."/>
            <person name="Cichocki N."/>
            <person name="Clum A."/>
            <person name="Culley D."/>
            <person name="Crous P.W."/>
            <person name="Fauchery L."/>
            <person name="Girlanda M."/>
            <person name="Hayes R.D."/>
            <person name="Keri Z."/>
            <person name="LaButti K."/>
            <person name="Lipzen A."/>
            <person name="Lombard V."/>
            <person name="Magnuson J."/>
            <person name="Maillard F."/>
            <person name="Murat C."/>
            <person name="Nolan M."/>
            <person name="Ohm R.A."/>
            <person name="Pangilinan J."/>
            <person name="Pereira M.F."/>
            <person name="Perotto S."/>
            <person name="Peter M."/>
            <person name="Pfister S."/>
            <person name="Riley R."/>
            <person name="Sitrit Y."/>
            <person name="Stielow J.B."/>
            <person name="Szollosi G."/>
            <person name="Zifcakova L."/>
            <person name="Stursova M."/>
            <person name="Spatafora J.W."/>
            <person name="Tedersoo L."/>
            <person name="Vaario L.M."/>
            <person name="Yamada A."/>
            <person name="Yan M."/>
            <person name="Wang P."/>
            <person name="Xu J."/>
            <person name="Bruns T."/>
            <person name="Baldrian P."/>
            <person name="Vilgalys R."/>
            <person name="Dunand C."/>
            <person name="Henrissat B."/>
            <person name="Grigoriev I.V."/>
            <person name="Hibbett D."/>
            <person name="Nagy L.G."/>
            <person name="Martin F.M."/>
        </authorList>
    </citation>
    <scope>NUCLEOTIDE SEQUENCE</scope>
    <source>
        <strain evidence="11">UH-Tt-Lm1</strain>
    </source>
</reference>
<comment type="catalytic activity">
    <reaction evidence="1 10">
        <text>AMP + ATP = 2 ADP</text>
        <dbReference type="Rhea" id="RHEA:12973"/>
        <dbReference type="ChEBI" id="CHEBI:30616"/>
        <dbReference type="ChEBI" id="CHEBI:456215"/>
        <dbReference type="ChEBI" id="CHEBI:456216"/>
        <dbReference type="EC" id="2.7.4.3"/>
    </reaction>
</comment>
<sequence length="183" mass="21078">MASTTKVSPVIVITGTPGTGKSTHAELLVQESPVRLRHINVSEFVKERGLYENFDAEWDSYIVDEDKLIDELEPSATAGGIILDWHACEPWPERWVDLVVVLRCDHTKLWERLEERKYPNKKIVENNEAEIMEVIAQEARDSYAPEIVVELKSECTEDLESNVARIVEWIRAWKKDHPEGERP</sequence>
<feature type="binding site" evidence="10">
    <location>
        <position position="20"/>
    </location>
    <ligand>
        <name>ATP</name>
        <dbReference type="ChEBI" id="CHEBI:30616"/>
    </ligand>
</feature>
<keyword evidence="6 10" id="KW-0547">Nucleotide-binding</keyword>
<dbReference type="OrthoDB" id="10251185at2759"/>
<comment type="caution">
    <text evidence="10">Lacks conserved residue(s) required for the propagation of feature annotation.</text>
</comment>
<dbReference type="PANTHER" id="PTHR12595:SF0">
    <property type="entry name" value="ADENYLATE KINASE ISOENZYME 6"/>
    <property type="match status" value="1"/>
</dbReference>
<dbReference type="GO" id="GO:0004017">
    <property type="term" value="F:AMP kinase activity"/>
    <property type="evidence" value="ECO:0007669"/>
    <property type="project" value="UniProtKB-UniRule"/>
</dbReference>
<evidence type="ECO:0000313" key="12">
    <source>
        <dbReference type="Proteomes" id="UP000736335"/>
    </source>
</evidence>
<dbReference type="GO" id="GO:0016887">
    <property type="term" value="F:ATP hydrolysis activity"/>
    <property type="evidence" value="ECO:0007669"/>
    <property type="project" value="UniProtKB-UniRule"/>
</dbReference>
<evidence type="ECO:0000256" key="2">
    <source>
        <dbReference type="ARBA" id="ARBA00022490"/>
    </source>
</evidence>
<feature type="binding site" evidence="10">
    <location>
        <position position="21"/>
    </location>
    <ligand>
        <name>ATP</name>
        <dbReference type="ChEBI" id="CHEBI:30616"/>
    </ligand>
</feature>
<protein>
    <recommendedName>
        <fullName evidence="10">Adenylate kinase isoenzyme 6 homolog</fullName>
        <shortName evidence="10">AK6</shortName>
        <ecNumber evidence="10">2.7.4.3</ecNumber>
    </recommendedName>
    <alternativeName>
        <fullName evidence="10">Dual activity adenylate kinase/ATPase</fullName>
        <shortName evidence="10">AK/ATPase</shortName>
    </alternativeName>
</protein>
<reference evidence="11" key="2">
    <citation type="submission" date="2020-11" db="EMBL/GenBank/DDBJ databases">
        <authorList>
            <consortium name="DOE Joint Genome Institute"/>
            <person name="Kuo A."/>
            <person name="Miyauchi S."/>
            <person name="Kiss E."/>
            <person name="Drula E."/>
            <person name="Kohler A."/>
            <person name="Sanchez-Garcia M."/>
            <person name="Andreopoulos B."/>
            <person name="Barry K.W."/>
            <person name="Bonito G."/>
            <person name="Buee M."/>
            <person name="Carver A."/>
            <person name="Chen C."/>
            <person name="Cichocki N."/>
            <person name="Clum A."/>
            <person name="Culley D."/>
            <person name="Crous P.W."/>
            <person name="Fauchery L."/>
            <person name="Girlanda M."/>
            <person name="Hayes R."/>
            <person name="Keri Z."/>
            <person name="Labutti K."/>
            <person name="Lipzen A."/>
            <person name="Lombard V."/>
            <person name="Magnuson J."/>
            <person name="Maillard F."/>
            <person name="Morin E."/>
            <person name="Murat C."/>
            <person name="Nolan M."/>
            <person name="Ohm R."/>
            <person name="Pangilinan J."/>
            <person name="Pereira M."/>
            <person name="Perotto S."/>
            <person name="Peter M."/>
            <person name="Riley R."/>
            <person name="Sitrit Y."/>
            <person name="Stielow B."/>
            <person name="Szollosi G."/>
            <person name="Zifcakova L."/>
            <person name="Stursova M."/>
            <person name="Spatafora J.W."/>
            <person name="Tedersoo L."/>
            <person name="Vaario L.-M."/>
            <person name="Yamada A."/>
            <person name="Yan M."/>
            <person name="Wang P."/>
            <person name="Xu J."/>
            <person name="Bruns T."/>
            <person name="Baldrian P."/>
            <person name="Vilgalys R."/>
            <person name="Henrissat B."/>
            <person name="Grigoriev I.V."/>
            <person name="Hibbett D."/>
            <person name="Nagy L.G."/>
            <person name="Martin F.M."/>
        </authorList>
    </citation>
    <scope>NUCLEOTIDE SEQUENCE</scope>
    <source>
        <strain evidence="11">UH-Tt-Lm1</strain>
    </source>
</reference>
<keyword evidence="12" id="KW-1185">Reference proteome</keyword>
<dbReference type="EC" id="2.7.4.3" evidence="10"/>
<dbReference type="AlphaFoldDB" id="A0A9P6HHR3"/>
<evidence type="ECO:0000256" key="10">
    <source>
        <dbReference type="HAMAP-Rule" id="MF_03173"/>
    </source>
</evidence>
<evidence type="ECO:0000313" key="11">
    <source>
        <dbReference type="EMBL" id="KAF9787262.1"/>
    </source>
</evidence>
<dbReference type="GO" id="GO:0005524">
    <property type="term" value="F:ATP binding"/>
    <property type="evidence" value="ECO:0007669"/>
    <property type="project" value="UniProtKB-KW"/>
</dbReference>
<comment type="caution">
    <text evidence="11">The sequence shown here is derived from an EMBL/GenBank/DDBJ whole genome shotgun (WGS) entry which is preliminary data.</text>
</comment>
<keyword evidence="11" id="KW-0378">Hydrolase</keyword>
<feature type="binding site" evidence="10">
    <location>
        <position position="116"/>
    </location>
    <ligand>
        <name>ATP</name>
        <dbReference type="ChEBI" id="CHEBI:30616"/>
    </ligand>
</feature>
<accession>A0A9P6HHR3</accession>
<keyword evidence="3 10" id="KW-0690">Ribosome biogenesis</keyword>
<evidence type="ECO:0000256" key="9">
    <source>
        <dbReference type="ARBA" id="ARBA00023242"/>
    </source>
</evidence>
<keyword evidence="9 10" id="KW-0539">Nucleus</keyword>
<evidence type="ECO:0000256" key="6">
    <source>
        <dbReference type="ARBA" id="ARBA00022741"/>
    </source>
</evidence>
<feature type="binding site" evidence="10">
    <location>
        <position position="23"/>
    </location>
    <ligand>
        <name>ATP</name>
        <dbReference type="ChEBI" id="CHEBI:30616"/>
    </ligand>
</feature>
<dbReference type="GO" id="GO:0042274">
    <property type="term" value="P:ribosomal small subunit biogenesis"/>
    <property type="evidence" value="ECO:0007669"/>
    <property type="project" value="UniProtKB-UniRule"/>
</dbReference>
<keyword evidence="5 10" id="KW-0808">Transferase</keyword>
<evidence type="ECO:0000256" key="3">
    <source>
        <dbReference type="ARBA" id="ARBA00022517"/>
    </source>
</evidence>
<feature type="region of interest" description="LID" evidence="10">
    <location>
        <begin position="115"/>
        <end position="125"/>
    </location>
</feature>
<dbReference type="GO" id="GO:0006364">
    <property type="term" value="P:rRNA processing"/>
    <property type="evidence" value="ECO:0007669"/>
    <property type="project" value="UniProtKB-KW"/>
</dbReference>
<evidence type="ECO:0000256" key="1">
    <source>
        <dbReference type="ARBA" id="ARBA00000582"/>
    </source>
</evidence>
<dbReference type="Pfam" id="PF13238">
    <property type="entry name" value="AAA_18"/>
    <property type="match status" value="1"/>
</dbReference>
<keyword evidence="2 10" id="KW-0963">Cytoplasm</keyword>
<proteinExistence type="inferred from homology"/>
<dbReference type="InterPro" id="IPR020618">
    <property type="entry name" value="Adenyl_kinase_AK6"/>
</dbReference>
<organism evidence="11 12">
    <name type="scientific">Thelephora terrestris</name>
    <dbReference type="NCBI Taxonomy" id="56493"/>
    <lineage>
        <taxon>Eukaryota</taxon>
        <taxon>Fungi</taxon>
        <taxon>Dikarya</taxon>
        <taxon>Basidiomycota</taxon>
        <taxon>Agaricomycotina</taxon>
        <taxon>Agaricomycetes</taxon>
        <taxon>Thelephorales</taxon>
        <taxon>Thelephoraceae</taxon>
        <taxon>Thelephora</taxon>
    </lineage>
</organism>
<dbReference type="HAMAP" id="MF_00039">
    <property type="entry name" value="Adenylate_kinase_AK6"/>
    <property type="match status" value="1"/>
</dbReference>
<evidence type="ECO:0000256" key="5">
    <source>
        <dbReference type="ARBA" id="ARBA00022679"/>
    </source>
</evidence>
<dbReference type="SUPFAM" id="SSF52540">
    <property type="entry name" value="P-loop containing nucleoside triphosphate hydrolases"/>
    <property type="match status" value="1"/>
</dbReference>
<dbReference type="InterPro" id="IPR027417">
    <property type="entry name" value="P-loop_NTPase"/>
</dbReference>
<gene>
    <name evidence="11" type="ORF">BJ322DRAFT_1122080</name>
</gene>
<dbReference type="GO" id="GO:0005737">
    <property type="term" value="C:cytoplasm"/>
    <property type="evidence" value="ECO:0007669"/>
    <property type="project" value="UniProtKB-SubCell"/>
</dbReference>
<feature type="region of interest" description="NMPbind" evidence="10">
    <location>
        <begin position="40"/>
        <end position="63"/>
    </location>
</feature>
<evidence type="ECO:0000256" key="4">
    <source>
        <dbReference type="ARBA" id="ARBA00022552"/>
    </source>
</evidence>
<evidence type="ECO:0000256" key="8">
    <source>
        <dbReference type="ARBA" id="ARBA00022840"/>
    </source>
</evidence>
<keyword evidence="7 10" id="KW-0418">Kinase</keyword>
<dbReference type="Gene3D" id="3.40.50.300">
    <property type="entry name" value="P-loop containing nucleotide triphosphate hydrolases"/>
    <property type="match status" value="1"/>
</dbReference>
<evidence type="ECO:0000256" key="7">
    <source>
        <dbReference type="ARBA" id="ARBA00022777"/>
    </source>
</evidence>
<keyword evidence="4 10" id="KW-0698">rRNA processing</keyword>
<dbReference type="GO" id="GO:0005634">
    <property type="term" value="C:nucleus"/>
    <property type="evidence" value="ECO:0007669"/>
    <property type="project" value="UniProtKB-SubCell"/>
</dbReference>
<keyword evidence="8 10" id="KW-0067">ATP-binding</keyword>
<name>A0A9P6HHR3_9AGAM</name>
<feature type="binding site" evidence="10">
    <location>
        <position position="22"/>
    </location>
    <ligand>
        <name>ATP</name>
        <dbReference type="ChEBI" id="CHEBI:30616"/>
    </ligand>
</feature>
<dbReference type="FunFam" id="3.40.50.300:FF:000372">
    <property type="entry name" value="Adenylate kinase isoenzyme 6 homolog"/>
    <property type="match status" value="1"/>
</dbReference>